<organism evidence="3 4">
    <name type="scientific">Colletotrichum phormii</name>
    <dbReference type="NCBI Taxonomy" id="359342"/>
    <lineage>
        <taxon>Eukaryota</taxon>
        <taxon>Fungi</taxon>
        <taxon>Dikarya</taxon>
        <taxon>Ascomycota</taxon>
        <taxon>Pezizomycotina</taxon>
        <taxon>Sordariomycetes</taxon>
        <taxon>Hypocreomycetidae</taxon>
        <taxon>Glomerellales</taxon>
        <taxon>Glomerellaceae</taxon>
        <taxon>Colletotrichum</taxon>
        <taxon>Colletotrichum acutatum species complex</taxon>
    </lineage>
</organism>
<name>A0AAJ0EAC1_9PEZI</name>
<comment type="caution">
    <text evidence="3">The sequence shown here is derived from an EMBL/GenBank/DDBJ whole genome shotgun (WGS) entry which is preliminary data.</text>
</comment>
<keyword evidence="2" id="KW-0812">Transmembrane</keyword>
<dbReference type="Proteomes" id="UP001243989">
    <property type="component" value="Unassembled WGS sequence"/>
</dbReference>
<dbReference type="RefSeq" id="XP_060439755.1">
    <property type="nucleotide sequence ID" value="XM_060592913.1"/>
</dbReference>
<feature type="region of interest" description="Disordered" evidence="1">
    <location>
        <begin position="95"/>
        <end position="127"/>
    </location>
</feature>
<protein>
    <submittedName>
        <fullName evidence="3">Uncharacterized protein</fullName>
    </submittedName>
</protein>
<sequence length="249" mass="27076">MACSLLAGLWMCQAQPYDIDKSGQRSVKTRPLTNQPDEIPSAMHTSPTPIALQPRETPLPVAARQEETGFHVITQTIYRPSSTFVTYVTLGSGPPTSYSDGNPADPPSAASPTADPPPPDRSSGSLSSAQIGGILGGIVAFVAIALIAWFCISQNNRRPGPPPDWDSLYDYDSSSESGFTGSRGPRTPRAPPPVHPGRAGRRMQYVQMPQGPPPPTYHINRYDAWKPKFNGPVRRQQPPPPQRYRTRVP</sequence>
<keyword evidence="2" id="KW-1133">Transmembrane helix</keyword>
<feature type="region of interest" description="Disordered" evidence="1">
    <location>
        <begin position="22"/>
        <end position="50"/>
    </location>
</feature>
<dbReference type="GeneID" id="85477775"/>
<evidence type="ECO:0000256" key="1">
    <source>
        <dbReference type="SAM" id="MobiDB-lite"/>
    </source>
</evidence>
<feature type="transmembrane region" description="Helical" evidence="2">
    <location>
        <begin position="131"/>
        <end position="152"/>
    </location>
</feature>
<reference evidence="3" key="1">
    <citation type="submission" date="2021-06" db="EMBL/GenBank/DDBJ databases">
        <title>Comparative genomics, transcriptomics and evolutionary studies reveal genomic signatures of adaptation to plant cell wall in hemibiotrophic fungi.</title>
        <authorList>
            <consortium name="DOE Joint Genome Institute"/>
            <person name="Baroncelli R."/>
            <person name="Diaz J.F."/>
            <person name="Benocci T."/>
            <person name="Peng M."/>
            <person name="Battaglia E."/>
            <person name="Haridas S."/>
            <person name="Andreopoulos W."/>
            <person name="Labutti K."/>
            <person name="Pangilinan J."/>
            <person name="Floch G.L."/>
            <person name="Makela M.R."/>
            <person name="Henrissat B."/>
            <person name="Grigoriev I.V."/>
            <person name="Crouch J.A."/>
            <person name="De Vries R.P."/>
            <person name="Sukno S.A."/>
            <person name="Thon M.R."/>
        </authorList>
    </citation>
    <scope>NUCLEOTIDE SEQUENCE</scope>
    <source>
        <strain evidence="3">CBS 102054</strain>
    </source>
</reference>
<feature type="compositionally biased region" description="Low complexity" evidence="1">
    <location>
        <begin position="165"/>
        <end position="175"/>
    </location>
</feature>
<keyword evidence="4" id="KW-1185">Reference proteome</keyword>
<evidence type="ECO:0000313" key="4">
    <source>
        <dbReference type="Proteomes" id="UP001243989"/>
    </source>
</evidence>
<gene>
    <name evidence="3" type="ORF">BDP81DRAFT_454207</name>
</gene>
<feature type="region of interest" description="Disordered" evidence="1">
    <location>
        <begin position="163"/>
        <end position="249"/>
    </location>
</feature>
<proteinExistence type="predicted"/>
<keyword evidence="2" id="KW-0472">Membrane</keyword>
<dbReference type="AlphaFoldDB" id="A0AAJ0EAC1"/>
<evidence type="ECO:0000256" key="2">
    <source>
        <dbReference type="SAM" id="Phobius"/>
    </source>
</evidence>
<accession>A0AAJ0EAC1</accession>
<evidence type="ECO:0000313" key="3">
    <source>
        <dbReference type="EMBL" id="KAK1623760.1"/>
    </source>
</evidence>
<dbReference type="EMBL" id="JAHMHQ010000027">
    <property type="protein sequence ID" value="KAK1623760.1"/>
    <property type="molecule type" value="Genomic_DNA"/>
</dbReference>